<keyword evidence="2" id="KW-0611">Plant defense</keyword>
<dbReference type="EMBL" id="PQIB02000015">
    <property type="protein sequence ID" value="RLM65634.1"/>
    <property type="molecule type" value="Genomic_DNA"/>
</dbReference>
<keyword evidence="7" id="KW-1185">Reference proteome</keyword>
<dbReference type="PANTHER" id="PTHR23155">
    <property type="entry name" value="DISEASE RESISTANCE PROTEIN RP"/>
    <property type="match status" value="1"/>
</dbReference>
<reference evidence="7" key="1">
    <citation type="journal article" date="2019" name="Nat. Commun.">
        <title>The genome of broomcorn millet.</title>
        <authorList>
            <person name="Zou C."/>
            <person name="Miki D."/>
            <person name="Li D."/>
            <person name="Tang Q."/>
            <person name="Xiao L."/>
            <person name="Rajput S."/>
            <person name="Deng P."/>
            <person name="Jia W."/>
            <person name="Huang R."/>
            <person name="Zhang M."/>
            <person name="Sun Y."/>
            <person name="Hu J."/>
            <person name="Fu X."/>
            <person name="Schnable P.S."/>
            <person name="Li F."/>
            <person name="Zhang H."/>
            <person name="Feng B."/>
            <person name="Zhu X."/>
            <person name="Liu R."/>
            <person name="Schnable J.C."/>
            <person name="Zhu J.-K."/>
            <person name="Zhang H."/>
        </authorList>
    </citation>
    <scope>NUCLEOTIDE SEQUENCE [LARGE SCALE GENOMIC DNA]</scope>
</reference>
<feature type="domain" description="R13L1/DRL21-like LRR repeat region" evidence="5">
    <location>
        <begin position="638"/>
        <end position="767"/>
    </location>
</feature>
<evidence type="ECO:0000259" key="3">
    <source>
        <dbReference type="Pfam" id="PF23559"/>
    </source>
</evidence>
<sequence>MGRGHRPQKEASHLWFSAVGDVTASLQVELNIAGGSGAANDRIQELDAVCLDVPARPPQQAHSLDHAIDGAVAMLDELTIQRDVTWTKRSGLGEGSAAAFAEALMADTVRILARCMELHPTSPSSHLRAKVCAAVLRVVRRRTVAVEFRRSIHALQSGVFEIKMGTTDGNAGKICVRFDAVWPAPSDLESSGFGTSKVQCDVMELKFLRQLVQDELREREFLLVLEDCHIEHPGFWRNITEILMFGDKRSAIIITTKSEDFTKRLCSKPLPKISQYFYNLSPLRDEHCLQILQQFACGDGDSAGRDHGRVISNVLYHCGGNPLHVKAICGLLCHAKSALQQLDNLKKSFSPDLKLCHNILPEHLKLCLALCSLFPKDFVFKRHHLIRLWMSQGLINGEEFGNPEEIGTQYFNELICRSFFEHSSVHDKEEGKFVMPKFFHDMVTSISKDACLICEDLSSSIPEKIRYLPLVPWERRTVATLHPITKQVGNLDGFMVVNRSELKNSSMSSPFLKLEGLHDFLLKFKYLRTLNLSYTVIGQLPDWIGNLKNLQYLAVNNTDIRRLPSELCLLQNLQTLEARDCPQLVTLPEDTKNLAKLRHLDVSKQPGHVRMPAGVGQLMHLQSLPVLNVGEGLSDCSIKELRDLDNLHGDLTIAGLDNIKVGNDAKEAKLINKKYLETLTLEWSDSSIYFEGDDGDISVETFESLQPPHDLENLIVRNYSGSIFPEWIEKSPYDKLQSITLDNCYNCSMIPALGDLQSLRYLCIRKMYTLKTFGYTASSEERRASKFPALELLKLWEMYELDRWIVKDGDFPRLRTVSICGCPLLKSLPHFPSLVNLSFHRCNQLPEIQEVLKLESLKIEGFRDIFSLDLPPGLPALKNLDISRCNNLVSVVGLSKLSSVEKLKIVKCPKLDIVNKWQQYHFKKISTTR</sequence>
<evidence type="ECO:0000256" key="2">
    <source>
        <dbReference type="ARBA" id="ARBA00022821"/>
    </source>
</evidence>
<keyword evidence="1" id="KW-0677">Repeat</keyword>
<dbReference type="GO" id="GO:0043531">
    <property type="term" value="F:ADP binding"/>
    <property type="evidence" value="ECO:0007669"/>
    <property type="project" value="InterPro"/>
</dbReference>
<dbReference type="GO" id="GO:0098542">
    <property type="term" value="P:defense response to other organism"/>
    <property type="evidence" value="ECO:0007669"/>
    <property type="project" value="TreeGrafter"/>
</dbReference>
<dbReference type="Pfam" id="PF23598">
    <property type="entry name" value="LRR_14"/>
    <property type="match status" value="1"/>
</dbReference>
<dbReference type="InterPro" id="IPR055414">
    <property type="entry name" value="LRR_R13L4/SHOC2-like"/>
</dbReference>
<dbReference type="InterPro" id="IPR036388">
    <property type="entry name" value="WH-like_DNA-bd_sf"/>
</dbReference>
<dbReference type="STRING" id="4540.A0A3L6PWD0"/>
<dbReference type="AlphaFoldDB" id="A0A3L6PWD0"/>
<dbReference type="PANTHER" id="PTHR23155:SF1221">
    <property type="entry name" value="OS11G0481150 PROTEIN"/>
    <property type="match status" value="1"/>
</dbReference>
<dbReference type="Gene3D" id="3.80.10.10">
    <property type="entry name" value="Ribonuclease Inhibitor"/>
    <property type="match status" value="2"/>
</dbReference>
<evidence type="ECO:0000256" key="1">
    <source>
        <dbReference type="ARBA" id="ARBA00022737"/>
    </source>
</evidence>
<dbReference type="Pfam" id="PF23559">
    <property type="entry name" value="WHD_DRP"/>
    <property type="match status" value="1"/>
</dbReference>
<name>A0A3L6PWD0_PANMI</name>
<evidence type="ECO:0000259" key="5">
    <source>
        <dbReference type="Pfam" id="PF25019"/>
    </source>
</evidence>
<dbReference type="Pfam" id="PF25019">
    <property type="entry name" value="LRR_R13L1-DRL21"/>
    <property type="match status" value="1"/>
</dbReference>
<dbReference type="InterPro" id="IPR027417">
    <property type="entry name" value="P-loop_NTPase"/>
</dbReference>
<feature type="domain" description="Disease resistance R13L4/SHOC-2-like LRR" evidence="4">
    <location>
        <begin position="521"/>
        <end position="579"/>
    </location>
</feature>
<dbReference type="InterPro" id="IPR044974">
    <property type="entry name" value="Disease_R_plants"/>
</dbReference>
<dbReference type="OrthoDB" id="637885at2759"/>
<dbReference type="Proteomes" id="UP000275267">
    <property type="component" value="Unassembled WGS sequence"/>
</dbReference>
<accession>A0A3L6PWD0</accession>
<gene>
    <name evidence="6" type="ORF">C2845_PM16G10980</name>
</gene>
<evidence type="ECO:0000313" key="7">
    <source>
        <dbReference type="Proteomes" id="UP000275267"/>
    </source>
</evidence>
<evidence type="ECO:0000259" key="4">
    <source>
        <dbReference type="Pfam" id="PF23598"/>
    </source>
</evidence>
<dbReference type="InterPro" id="IPR058922">
    <property type="entry name" value="WHD_DRP"/>
</dbReference>
<dbReference type="InterPro" id="IPR056789">
    <property type="entry name" value="LRR_R13L1-DRL21"/>
</dbReference>
<dbReference type="Gene3D" id="1.10.10.10">
    <property type="entry name" value="Winged helix-like DNA-binding domain superfamily/Winged helix DNA-binding domain"/>
    <property type="match status" value="1"/>
</dbReference>
<dbReference type="InterPro" id="IPR032675">
    <property type="entry name" value="LRR_dom_sf"/>
</dbReference>
<evidence type="ECO:0000313" key="6">
    <source>
        <dbReference type="EMBL" id="RLM65634.1"/>
    </source>
</evidence>
<comment type="caution">
    <text evidence="6">The sequence shown here is derived from an EMBL/GenBank/DDBJ whole genome shotgun (WGS) entry which is preliminary data.</text>
</comment>
<protein>
    <submittedName>
        <fullName evidence="6">NBS-LRR-like resistance protein</fullName>
    </submittedName>
</protein>
<dbReference type="SUPFAM" id="SSF52058">
    <property type="entry name" value="L domain-like"/>
    <property type="match status" value="1"/>
</dbReference>
<feature type="domain" description="Disease resistance protein winged helix" evidence="3">
    <location>
        <begin position="373"/>
        <end position="443"/>
    </location>
</feature>
<dbReference type="PRINTS" id="PR00364">
    <property type="entry name" value="DISEASERSIST"/>
</dbReference>
<organism evidence="6 7">
    <name type="scientific">Panicum miliaceum</name>
    <name type="common">Proso millet</name>
    <name type="synonym">Broomcorn millet</name>
    <dbReference type="NCBI Taxonomy" id="4540"/>
    <lineage>
        <taxon>Eukaryota</taxon>
        <taxon>Viridiplantae</taxon>
        <taxon>Streptophyta</taxon>
        <taxon>Embryophyta</taxon>
        <taxon>Tracheophyta</taxon>
        <taxon>Spermatophyta</taxon>
        <taxon>Magnoliopsida</taxon>
        <taxon>Liliopsida</taxon>
        <taxon>Poales</taxon>
        <taxon>Poaceae</taxon>
        <taxon>PACMAD clade</taxon>
        <taxon>Panicoideae</taxon>
        <taxon>Panicodae</taxon>
        <taxon>Paniceae</taxon>
        <taxon>Panicinae</taxon>
        <taxon>Panicum</taxon>
        <taxon>Panicum sect. Panicum</taxon>
    </lineage>
</organism>
<dbReference type="SUPFAM" id="SSF52540">
    <property type="entry name" value="P-loop containing nucleoside triphosphate hydrolases"/>
    <property type="match status" value="1"/>
</dbReference>
<proteinExistence type="predicted"/>